<evidence type="ECO:0000256" key="3">
    <source>
        <dbReference type="ARBA" id="ARBA00001966"/>
    </source>
</evidence>
<evidence type="ECO:0000256" key="7">
    <source>
        <dbReference type="ARBA" id="ARBA00022691"/>
    </source>
</evidence>
<dbReference type="InterPro" id="IPR022462">
    <property type="entry name" value="EpmB"/>
</dbReference>
<gene>
    <name evidence="17" type="ordered locus">HCH_05400</name>
</gene>
<dbReference type="CDD" id="cd01335">
    <property type="entry name" value="Radical_SAM"/>
    <property type="match status" value="1"/>
</dbReference>
<dbReference type="SFLD" id="SFLDS00029">
    <property type="entry name" value="Radical_SAM"/>
    <property type="match status" value="1"/>
</dbReference>
<comment type="catalytic activity">
    <reaction evidence="1">
        <text>L-lysine = D-beta-lysine</text>
        <dbReference type="Rhea" id="RHEA:44148"/>
        <dbReference type="ChEBI" id="CHEBI:32551"/>
        <dbReference type="ChEBI" id="CHEBI:84138"/>
    </reaction>
</comment>
<evidence type="ECO:0000256" key="13">
    <source>
        <dbReference type="ARBA" id="ARBA00030756"/>
    </source>
</evidence>
<dbReference type="InterPro" id="IPR013785">
    <property type="entry name" value="Aldolase_TIM"/>
</dbReference>
<comment type="similarity">
    <text evidence="4">Belongs to the radical SAM superfamily. KamA family.</text>
</comment>
<dbReference type="NCBIfam" id="TIGR00238">
    <property type="entry name" value="KamA family radical SAM protein"/>
    <property type="match status" value="1"/>
</dbReference>
<evidence type="ECO:0000256" key="2">
    <source>
        <dbReference type="ARBA" id="ARBA00001933"/>
    </source>
</evidence>
<keyword evidence="18" id="KW-1185">Reference proteome</keyword>
<dbReference type="GO" id="GO:0016853">
    <property type="term" value="F:isomerase activity"/>
    <property type="evidence" value="ECO:0007669"/>
    <property type="project" value="UniProtKB-KW"/>
</dbReference>
<dbReference type="PANTHER" id="PTHR30538:SF1">
    <property type="entry name" value="L-LYSINE 2,3-AMINOMUTASE"/>
    <property type="match status" value="1"/>
</dbReference>
<evidence type="ECO:0000313" key="18">
    <source>
        <dbReference type="Proteomes" id="UP000000238"/>
    </source>
</evidence>
<dbReference type="OrthoDB" id="9770937at2"/>
<dbReference type="GO" id="GO:0051539">
    <property type="term" value="F:4 iron, 4 sulfur cluster binding"/>
    <property type="evidence" value="ECO:0007669"/>
    <property type="project" value="UniProtKB-KW"/>
</dbReference>
<evidence type="ECO:0000256" key="4">
    <source>
        <dbReference type="ARBA" id="ARBA00008703"/>
    </source>
</evidence>
<dbReference type="GO" id="GO:0046872">
    <property type="term" value="F:metal ion binding"/>
    <property type="evidence" value="ECO:0007669"/>
    <property type="project" value="UniProtKB-KW"/>
</dbReference>
<dbReference type="PIRSF" id="PIRSF004911">
    <property type="entry name" value="DUF160"/>
    <property type="match status" value="1"/>
</dbReference>
<accession>Q2SBA5</accession>
<dbReference type="SUPFAM" id="SSF102114">
    <property type="entry name" value="Radical SAM enzymes"/>
    <property type="match status" value="1"/>
</dbReference>
<feature type="binding site" evidence="14">
    <location>
        <position position="131"/>
    </location>
    <ligand>
        <name>[4Fe-4S] cluster</name>
        <dbReference type="ChEBI" id="CHEBI:49883"/>
        <note>4Fe-4S-S-AdoMet</note>
    </ligand>
</feature>
<feature type="binding site" evidence="14">
    <location>
        <position position="135"/>
    </location>
    <ligand>
        <name>[4Fe-4S] cluster</name>
        <dbReference type="ChEBI" id="CHEBI:49883"/>
        <note>4Fe-4S-S-AdoMet</note>
    </ligand>
</feature>
<evidence type="ECO:0000313" key="17">
    <source>
        <dbReference type="EMBL" id="ABC32069.1"/>
    </source>
</evidence>
<keyword evidence="8 14" id="KW-0479">Metal-binding</keyword>
<evidence type="ECO:0000256" key="11">
    <source>
        <dbReference type="ARBA" id="ARBA00023014"/>
    </source>
</evidence>
<comment type="cofactor">
    <cofactor evidence="3">
        <name>[4Fe-4S] cluster</name>
        <dbReference type="ChEBI" id="CHEBI:49883"/>
    </cofactor>
</comment>
<dbReference type="InterPro" id="IPR003739">
    <property type="entry name" value="Lys_aminomutase/Glu_NH3_mut"/>
</dbReference>
<evidence type="ECO:0000256" key="8">
    <source>
        <dbReference type="ARBA" id="ARBA00022723"/>
    </source>
</evidence>
<dbReference type="KEGG" id="hch:HCH_05400"/>
<dbReference type="STRING" id="349521.HCH_05400"/>
<dbReference type="AlphaFoldDB" id="Q2SBA5"/>
<dbReference type="eggNOG" id="COG1509">
    <property type="taxonomic scope" value="Bacteria"/>
</dbReference>
<sequence>MIARNPVAVEVCDAKLDAQSAPSLSWNQQIADMIKSPQELLSLLELPEALLQDALPGHAQFPVRATRDYVRRMKKGDPSDPLLLQVLPLHLEQQEMIGYSADPLSEADYTASKGILQKYHGRALLITTSACAIHCRYCFRRHFPYSEHRQSRAQWKEALATLPGDGGVSEIILSGGDPLMLNNPVLDELLTLIAELPQISKVRLHTRLPIMLPDRIDQGLLDLLSNRPFKTIMVIHANHGAELDASVEKALARLRPVVHMMLNQTVLLKGVNDDSSTLAALSERLFECGVTPYYLHQLDKVQGAAHFDCGDERLSSLMQALRAKLPGYLVPRLVREIPGAPSKTPIFA</sequence>
<evidence type="ECO:0000256" key="15">
    <source>
        <dbReference type="PIRSR" id="PIRSR603739-50"/>
    </source>
</evidence>
<name>Q2SBA5_HAHCH</name>
<feature type="domain" description="Radical SAM core" evidence="16">
    <location>
        <begin position="117"/>
        <end position="340"/>
    </location>
</feature>
<dbReference type="SFLD" id="SFLDF00314">
    <property type="entry name" value="L-lysine_2_3-aminomutase_(yjeK"/>
    <property type="match status" value="1"/>
</dbReference>
<keyword evidence="10" id="KW-0408">Iron</keyword>
<dbReference type="Proteomes" id="UP000000238">
    <property type="component" value="Chromosome"/>
</dbReference>
<dbReference type="NCBIfam" id="TIGR03821">
    <property type="entry name" value="EFP_modif_epmB"/>
    <property type="match status" value="1"/>
</dbReference>
<dbReference type="SFLD" id="SFLDG01070">
    <property type="entry name" value="PLP-dependent"/>
    <property type="match status" value="1"/>
</dbReference>
<dbReference type="Gene3D" id="3.20.20.70">
    <property type="entry name" value="Aldolase class I"/>
    <property type="match status" value="1"/>
</dbReference>
<evidence type="ECO:0000256" key="12">
    <source>
        <dbReference type="ARBA" id="ARBA00023235"/>
    </source>
</evidence>
<dbReference type="InterPro" id="IPR007197">
    <property type="entry name" value="rSAM"/>
</dbReference>
<dbReference type="EMBL" id="CP000155">
    <property type="protein sequence ID" value="ABC32069.1"/>
    <property type="molecule type" value="Genomic_DNA"/>
</dbReference>
<evidence type="ECO:0000256" key="5">
    <source>
        <dbReference type="ARBA" id="ARBA00022363"/>
    </source>
</evidence>
<dbReference type="Pfam" id="PF04055">
    <property type="entry name" value="Radical_SAM"/>
    <property type="match status" value="1"/>
</dbReference>
<reference evidence="17 18" key="1">
    <citation type="journal article" date="2005" name="Nucleic Acids Res.">
        <title>Genomic blueprint of Hahella chejuensis, a marine microbe producing an algicidal agent.</title>
        <authorList>
            <person name="Jeong H."/>
            <person name="Yim J.H."/>
            <person name="Lee C."/>
            <person name="Choi S.-H."/>
            <person name="Park Y.K."/>
            <person name="Yoon S.H."/>
            <person name="Hur C.-G."/>
            <person name="Kang H.-Y."/>
            <person name="Kim D."/>
            <person name="Lee H.H."/>
            <person name="Park K.H."/>
            <person name="Park S.-H."/>
            <person name="Park H.-S."/>
            <person name="Lee H.K."/>
            <person name="Oh T.K."/>
            <person name="Kim J.F."/>
        </authorList>
    </citation>
    <scope>NUCLEOTIDE SEQUENCE [LARGE SCALE GENOMIC DNA]</scope>
    <source>
        <strain evidence="17 18">KCTC 2396</strain>
    </source>
</reference>
<keyword evidence="7" id="KW-0949">S-adenosyl-L-methionine</keyword>
<protein>
    <recommendedName>
        <fullName evidence="5">L-lysine 2,3-aminomutase</fullName>
    </recommendedName>
    <alternativeName>
        <fullName evidence="13">EF-P post-translational modification enzyme B</fullName>
    </alternativeName>
</protein>
<organism evidence="17 18">
    <name type="scientific">Hahella chejuensis (strain KCTC 2396)</name>
    <dbReference type="NCBI Taxonomy" id="349521"/>
    <lineage>
        <taxon>Bacteria</taxon>
        <taxon>Pseudomonadati</taxon>
        <taxon>Pseudomonadota</taxon>
        <taxon>Gammaproteobacteria</taxon>
        <taxon>Oceanospirillales</taxon>
        <taxon>Hahellaceae</taxon>
        <taxon>Hahella</taxon>
    </lineage>
</organism>
<evidence type="ECO:0000256" key="6">
    <source>
        <dbReference type="ARBA" id="ARBA00022485"/>
    </source>
</evidence>
<dbReference type="HOGENOM" id="CLU_032161_2_0_6"/>
<evidence type="ECO:0000256" key="9">
    <source>
        <dbReference type="ARBA" id="ARBA00022898"/>
    </source>
</evidence>
<evidence type="ECO:0000259" key="16">
    <source>
        <dbReference type="PROSITE" id="PS51918"/>
    </source>
</evidence>
<keyword evidence="9 15" id="KW-0663">Pyridoxal phosphate</keyword>
<keyword evidence="11 14" id="KW-0411">Iron-sulfur</keyword>
<dbReference type="PROSITE" id="PS51918">
    <property type="entry name" value="RADICAL_SAM"/>
    <property type="match status" value="1"/>
</dbReference>
<dbReference type="InterPro" id="IPR058240">
    <property type="entry name" value="rSAM_sf"/>
</dbReference>
<evidence type="ECO:0000256" key="14">
    <source>
        <dbReference type="PIRSR" id="PIRSR004911-1"/>
    </source>
</evidence>
<proteinExistence type="inferred from homology"/>
<feature type="modified residue" description="N6-(pyridoxal phosphate)lysine" evidence="15">
    <location>
        <position position="343"/>
    </location>
</feature>
<feature type="binding site" evidence="14">
    <location>
        <position position="138"/>
    </location>
    <ligand>
        <name>[4Fe-4S] cluster</name>
        <dbReference type="ChEBI" id="CHEBI:49883"/>
        <note>4Fe-4S-S-AdoMet</note>
    </ligand>
</feature>
<keyword evidence="12" id="KW-0413">Isomerase</keyword>
<comment type="cofactor">
    <cofactor evidence="2 15">
        <name>pyridoxal 5'-phosphate</name>
        <dbReference type="ChEBI" id="CHEBI:597326"/>
    </cofactor>
</comment>
<evidence type="ECO:0000256" key="1">
    <source>
        <dbReference type="ARBA" id="ARBA00001352"/>
    </source>
</evidence>
<dbReference type="RefSeq" id="WP_011399133.1">
    <property type="nucleotide sequence ID" value="NC_007645.1"/>
</dbReference>
<keyword evidence="6 14" id="KW-0004">4Fe-4S</keyword>
<dbReference type="PANTHER" id="PTHR30538">
    <property type="entry name" value="LYSINE 2,3-AMINOMUTASE-RELATED"/>
    <property type="match status" value="1"/>
</dbReference>
<evidence type="ECO:0000256" key="10">
    <source>
        <dbReference type="ARBA" id="ARBA00023004"/>
    </source>
</evidence>